<protein>
    <submittedName>
        <fullName evidence="7">Uncharacterized protein</fullName>
    </submittedName>
</protein>
<dbReference type="AlphaFoldDB" id="A0ABD0RBI2"/>
<evidence type="ECO:0000313" key="8">
    <source>
        <dbReference type="Proteomes" id="UP001529510"/>
    </source>
</evidence>
<evidence type="ECO:0000256" key="3">
    <source>
        <dbReference type="ARBA" id="ARBA00022692"/>
    </source>
</evidence>
<organism evidence="7 8">
    <name type="scientific">Cirrhinus mrigala</name>
    <name type="common">Mrigala</name>
    <dbReference type="NCBI Taxonomy" id="683832"/>
    <lineage>
        <taxon>Eukaryota</taxon>
        <taxon>Metazoa</taxon>
        <taxon>Chordata</taxon>
        <taxon>Craniata</taxon>
        <taxon>Vertebrata</taxon>
        <taxon>Euteleostomi</taxon>
        <taxon>Actinopterygii</taxon>
        <taxon>Neopterygii</taxon>
        <taxon>Teleostei</taxon>
        <taxon>Ostariophysi</taxon>
        <taxon>Cypriniformes</taxon>
        <taxon>Cyprinidae</taxon>
        <taxon>Labeoninae</taxon>
        <taxon>Labeonini</taxon>
        <taxon>Cirrhinus</taxon>
    </lineage>
</organism>
<keyword evidence="5" id="KW-0472">Membrane</keyword>
<comment type="caution">
    <text evidence="7">The sequence shown here is derived from an EMBL/GenBank/DDBJ whole genome shotgun (WGS) entry which is preliminary data.</text>
</comment>
<keyword evidence="4" id="KW-1133">Transmembrane helix</keyword>
<comment type="similarity">
    <text evidence="2">Belongs to the CD36 family.</text>
</comment>
<evidence type="ECO:0000256" key="4">
    <source>
        <dbReference type="ARBA" id="ARBA00022989"/>
    </source>
</evidence>
<dbReference type="InterPro" id="IPR002159">
    <property type="entry name" value="CD36_fam"/>
</dbReference>
<dbReference type="EMBL" id="JAMKFB020000004">
    <property type="protein sequence ID" value="KAL0195857.1"/>
    <property type="molecule type" value="Genomic_DNA"/>
</dbReference>
<feature type="non-terminal residue" evidence="7">
    <location>
        <position position="54"/>
    </location>
</feature>
<proteinExistence type="inferred from homology"/>
<keyword evidence="3" id="KW-0812">Transmembrane</keyword>
<gene>
    <name evidence="7" type="ORF">M9458_009429</name>
</gene>
<reference evidence="7 8" key="1">
    <citation type="submission" date="2024-05" db="EMBL/GenBank/DDBJ databases">
        <title>Genome sequencing and assembly of Indian major carp, Cirrhinus mrigala (Hamilton, 1822).</title>
        <authorList>
            <person name="Mohindra V."/>
            <person name="Chowdhury L.M."/>
            <person name="Lal K."/>
            <person name="Jena J.K."/>
        </authorList>
    </citation>
    <scope>NUCLEOTIDE SEQUENCE [LARGE SCALE GENOMIC DNA]</scope>
    <source>
        <strain evidence="7">CM1030</strain>
        <tissue evidence="7">Blood</tissue>
    </source>
</reference>
<accession>A0ABD0RBI2</accession>
<feature type="non-terminal residue" evidence="7">
    <location>
        <position position="1"/>
    </location>
</feature>
<keyword evidence="8" id="KW-1185">Reference proteome</keyword>
<evidence type="ECO:0000256" key="1">
    <source>
        <dbReference type="ARBA" id="ARBA00004370"/>
    </source>
</evidence>
<evidence type="ECO:0000313" key="7">
    <source>
        <dbReference type="EMBL" id="KAL0195857.1"/>
    </source>
</evidence>
<evidence type="ECO:0000256" key="5">
    <source>
        <dbReference type="ARBA" id="ARBA00023136"/>
    </source>
</evidence>
<sequence length="54" mass="5844">ATVDLKGINVYRYKLPAIALASPVDNPDNMCYCTDHVLTNNCTTAGLLDLTACR</sequence>
<dbReference type="Proteomes" id="UP001529510">
    <property type="component" value="Unassembled WGS sequence"/>
</dbReference>
<dbReference type="GO" id="GO:0016020">
    <property type="term" value="C:membrane"/>
    <property type="evidence" value="ECO:0007669"/>
    <property type="project" value="UniProtKB-SubCell"/>
</dbReference>
<evidence type="ECO:0000256" key="2">
    <source>
        <dbReference type="ARBA" id="ARBA00010532"/>
    </source>
</evidence>
<comment type="subcellular location">
    <subcellularLocation>
        <location evidence="1">Membrane</location>
    </subcellularLocation>
</comment>
<keyword evidence="6" id="KW-0325">Glycoprotein</keyword>
<evidence type="ECO:0000256" key="6">
    <source>
        <dbReference type="ARBA" id="ARBA00023180"/>
    </source>
</evidence>
<name>A0ABD0RBI2_CIRMR</name>
<dbReference type="Pfam" id="PF01130">
    <property type="entry name" value="CD36"/>
    <property type="match status" value="1"/>
</dbReference>